<organism evidence="1 2">
    <name type="scientific">Glossina pallidipes</name>
    <name type="common">Tsetse fly</name>
    <dbReference type="NCBI Taxonomy" id="7398"/>
    <lineage>
        <taxon>Eukaryota</taxon>
        <taxon>Metazoa</taxon>
        <taxon>Ecdysozoa</taxon>
        <taxon>Arthropoda</taxon>
        <taxon>Hexapoda</taxon>
        <taxon>Insecta</taxon>
        <taxon>Pterygota</taxon>
        <taxon>Neoptera</taxon>
        <taxon>Endopterygota</taxon>
        <taxon>Diptera</taxon>
        <taxon>Brachycera</taxon>
        <taxon>Muscomorpha</taxon>
        <taxon>Hippoboscoidea</taxon>
        <taxon>Glossinidae</taxon>
        <taxon>Glossina</taxon>
    </lineage>
</organism>
<dbReference type="EnsemblMetazoa" id="GPAI027572-RA">
    <property type="protein sequence ID" value="GPAI027572-PA"/>
    <property type="gene ID" value="GPAI027572"/>
</dbReference>
<dbReference type="VEuPathDB" id="VectorBase:GPAI027572"/>
<accession>A0A1A9ZWU8</accession>
<reference evidence="1" key="2">
    <citation type="submission" date="2020-05" db="UniProtKB">
        <authorList>
            <consortium name="EnsemblMetazoa"/>
        </authorList>
    </citation>
    <scope>IDENTIFICATION</scope>
    <source>
        <strain evidence="1">IAEA</strain>
    </source>
</reference>
<protein>
    <submittedName>
        <fullName evidence="1">Uncharacterized protein</fullName>
    </submittedName>
</protein>
<proteinExistence type="predicted"/>
<sequence length="221" mass="25128">MRRSNDFENEEESYGEDEIYYDIVNIVLNYDVKTPKEAITISESSERKKVMFKEYEWFKVKNKAAANSFNRQFDSNSSIVPDLELIWKEWAPYSWGIIQGFPAQAADPTEIIITGLLGLPMHLPVHVIKIATGLNVHISNADINYYTYVNNKNNMFVKSNKVSLRNPVSYYTTISGRPAKSKPVVSKGLLAAASSLDNTVYGSIKPFILKQPLTVRYVFNI</sequence>
<keyword evidence="2" id="KW-1185">Reference proteome</keyword>
<name>A0A1A9ZWU8_GLOPL</name>
<dbReference type="Proteomes" id="UP000092445">
    <property type="component" value="Unassembled WGS sequence"/>
</dbReference>
<reference evidence="2" key="1">
    <citation type="submission" date="2014-03" db="EMBL/GenBank/DDBJ databases">
        <authorList>
            <person name="Aksoy S."/>
            <person name="Warren W."/>
            <person name="Wilson R.K."/>
        </authorList>
    </citation>
    <scope>NUCLEOTIDE SEQUENCE [LARGE SCALE GENOMIC DNA]</scope>
    <source>
        <strain evidence="2">IAEA</strain>
    </source>
</reference>
<dbReference type="AlphaFoldDB" id="A0A1A9ZWU8"/>
<evidence type="ECO:0000313" key="2">
    <source>
        <dbReference type="Proteomes" id="UP000092445"/>
    </source>
</evidence>
<evidence type="ECO:0000313" key="1">
    <source>
        <dbReference type="EnsemblMetazoa" id="GPAI027572-PA"/>
    </source>
</evidence>